<proteinExistence type="predicted"/>
<dbReference type="AlphaFoldDB" id="A0A0B1SMM0"/>
<protein>
    <submittedName>
        <fullName evidence="2">Uncharacterized protein</fullName>
    </submittedName>
</protein>
<sequence length="175" mass="19278">MFVHIFFLRKCFIFGKQMSFFSSTNSENLSPVESKSPWLSVSTEQPTLPSPTGPKSGSSIASLAQRGLQAHKLTAINEVSDEDTLQSRRGSSLRKLQRLEAVEVETPASTKVIVEAGESAPLCRSEFEEDPTENTPLTCQKEDVSSDTHEISRGSRQMEPPTTLNLRHKASPANK</sequence>
<feature type="compositionally biased region" description="Basic residues" evidence="1">
    <location>
        <begin position="166"/>
        <end position="175"/>
    </location>
</feature>
<evidence type="ECO:0000256" key="1">
    <source>
        <dbReference type="SAM" id="MobiDB-lite"/>
    </source>
</evidence>
<name>A0A0B1SMM0_OESDE</name>
<feature type="region of interest" description="Disordered" evidence="1">
    <location>
        <begin position="124"/>
        <end position="175"/>
    </location>
</feature>
<gene>
    <name evidence="2" type="ORF">OESDEN_13670</name>
</gene>
<dbReference type="Proteomes" id="UP000053660">
    <property type="component" value="Unassembled WGS sequence"/>
</dbReference>
<reference evidence="2 3" key="1">
    <citation type="submission" date="2014-03" db="EMBL/GenBank/DDBJ databases">
        <title>Draft genome of the hookworm Oesophagostomum dentatum.</title>
        <authorList>
            <person name="Mitreva M."/>
        </authorList>
    </citation>
    <scope>NUCLEOTIDE SEQUENCE [LARGE SCALE GENOMIC DNA]</scope>
    <source>
        <strain evidence="2 3">OD-Hann</strain>
    </source>
</reference>
<accession>A0A0B1SMM0</accession>
<feature type="compositionally biased region" description="Basic and acidic residues" evidence="1">
    <location>
        <begin position="140"/>
        <end position="153"/>
    </location>
</feature>
<feature type="compositionally biased region" description="Polar residues" evidence="1">
    <location>
        <begin position="26"/>
        <end position="47"/>
    </location>
</feature>
<keyword evidence="3" id="KW-1185">Reference proteome</keyword>
<evidence type="ECO:0000313" key="2">
    <source>
        <dbReference type="EMBL" id="KHJ86573.1"/>
    </source>
</evidence>
<dbReference type="EMBL" id="KN559972">
    <property type="protein sequence ID" value="KHJ86573.1"/>
    <property type="molecule type" value="Genomic_DNA"/>
</dbReference>
<feature type="region of interest" description="Disordered" evidence="1">
    <location>
        <begin position="26"/>
        <end position="60"/>
    </location>
</feature>
<dbReference type="OrthoDB" id="297496at2759"/>
<evidence type="ECO:0000313" key="3">
    <source>
        <dbReference type="Proteomes" id="UP000053660"/>
    </source>
</evidence>
<organism evidence="2 3">
    <name type="scientific">Oesophagostomum dentatum</name>
    <name type="common">Nodular worm</name>
    <dbReference type="NCBI Taxonomy" id="61180"/>
    <lineage>
        <taxon>Eukaryota</taxon>
        <taxon>Metazoa</taxon>
        <taxon>Ecdysozoa</taxon>
        <taxon>Nematoda</taxon>
        <taxon>Chromadorea</taxon>
        <taxon>Rhabditida</taxon>
        <taxon>Rhabditina</taxon>
        <taxon>Rhabditomorpha</taxon>
        <taxon>Strongyloidea</taxon>
        <taxon>Strongylidae</taxon>
        <taxon>Oesophagostomum</taxon>
    </lineage>
</organism>